<dbReference type="InterPro" id="IPR006860">
    <property type="entry name" value="FecR"/>
</dbReference>
<name>A0ABY4ZRA6_9CAUL</name>
<dbReference type="EMBL" id="CP096040">
    <property type="protein sequence ID" value="USQ95342.1"/>
    <property type="molecule type" value="Genomic_DNA"/>
</dbReference>
<keyword evidence="2" id="KW-0812">Transmembrane</keyword>
<gene>
    <name evidence="5" type="ORF">MZV50_22775</name>
</gene>
<organism evidence="5 6">
    <name type="scientific">Caulobacter segnis</name>
    <dbReference type="NCBI Taxonomy" id="88688"/>
    <lineage>
        <taxon>Bacteria</taxon>
        <taxon>Pseudomonadati</taxon>
        <taxon>Pseudomonadota</taxon>
        <taxon>Alphaproteobacteria</taxon>
        <taxon>Caulobacterales</taxon>
        <taxon>Caulobacteraceae</taxon>
        <taxon>Caulobacter</taxon>
    </lineage>
</organism>
<keyword evidence="2" id="KW-0472">Membrane</keyword>
<evidence type="ECO:0000313" key="6">
    <source>
        <dbReference type="Proteomes" id="UP001057520"/>
    </source>
</evidence>
<keyword evidence="6" id="KW-1185">Reference proteome</keyword>
<protein>
    <submittedName>
        <fullName evidence="5">FecR domain-containing protein</fullName>
    </submittedName>
</protein>
<dbReference type="Pfam" id="PF04773">
    <property type="entry name" value="FecR"/>
    <property type="match status" value="1"/>
</dbReference>
<dbReference type="PANTHER" id="PTHR30273:SF2">
    <property type="entry name" value="PROTEIN FECR"/>
    <property type="match status" value="1"/>
</dbReference>
<evidence type="ECO:0000259" key="4">
    <source>
        <dbReference type="Pfam" id="PF16220"/>
    </source>
</evidence>
<feature type="domain" description="FecR protein" evidence="3">
    <location>
        <begin position="122"/>
        <end position="213"/>
    </location>
</feature>
<reference evidence="5 6" key="1">
    <citation type="submission" date="2022-04" db="EMBL/GenBank/DDBJ databases">
        <title>Genome sequence of soybean root-associated Caulobacter segnis RL271.</title>
        <authorList>
            <person name="Longley R."/>
            <person name="Bonito G."/>
            <person name="Trigodet F."/>
            <person name="Crosson S."/>
            <person name="Fiebig A."/>
        </authorList>
    </citation>
    <scope>NUCLEOTIDE SEQUENCE [LARGE SCALE GENOMIC DNA]</scope>
    <source>
        <strain evidence="5 6">RL271</strain>
    </source>
</reference>
<dbReference type="Gene3D" id="2.60.120.1440">
    <property type="match status" value="1"/>
</dbReference>
<accession>A0ABY4ZRA6</accession>
<evidence type="ECO:0000256" key="2">
    <source>
        <dbReference type="SAM" id="Phobius"/>
    </source>
</evidence>
<dbReference type="InterPro" id="IPR032623">
    <property type="entry name" value="FecR_N"/>
</dbReference>
<sequence>MRKRSSMFAGGPKGPETAGPDAAADWVARLASDQRTREDEQGLQGWLAANGANAATFDAHARIFNGVGALADDPEARAILMGAKVEKPARLDRRALLGGGLAVAAAGAAAAVIGPNLLAGKTYRTEPGEQRRLRLADGSTVMLNTRSKLRVRFDGAERRLFLDYGQAWFQVAKDAQRPFRVFVGKDEVRALGTAFDVRREGERATVTLEEGRVAIFRDVSGQPLPVSPASGGASSKLVAGPVAPAVILSPGDEARLVPAVAPTVAAVDLAHVQAWRTERVILESTPLGEAVAEFNRYGGPRLVLADPGLADLPVSGVFHTDRPQAFAEAVATSFPVRATTAGDGRIVLAHR</sequence>
<feature type="region of interest" description="Disordered" evidence="1">
    <location>
        <begin position="1"/>
        <end position="22"/>
    </location>
</feature>
<proteinExistence type="predicted"/>
<dbReference type="PANTHER" id="PTHR30273">
    <property type="entry name" value="PERIPLASMIC SIGNAL SENSOR AND SIGMA FACTOR ACTIVATOR FECR-RELATED"/>
    <property type="match status" value="1"/>
</dbReference>
<dbReference type="PIRSF" id="PIRSF018266">
    <property type="entry name" value="FecR"/>
    <property type="match status" value="1"/>
</dbReference>
<feature type="transmembrane region" description="Helical" evidence="2">
    <location>
        <begin position="95"/>
        <end position="118"/>
    </location>
</feature>
<feature type="domain" description="FecR N-terminal" evidence="4">
    <location>
        <begin position="21"/>
        <end position="59"/>
    </location>
</feature>
<keyword evidence="2" id="KW-1133">Transmembrane helix</keyword>
<dbReference type="InterPro" id="IPR012373">
    <property type="entry name" value="Ferrdict_sens_TM"/>
</dbReference>
<evidence type="ECO:0000259" key="3">
    <source>
        <dbReference type="Pfam" id="PF04773"/>
    </source>
</evidence>
<evidence type="ECO:0000256" key="1">
    <source>
        <dbReference type="SAM" id="MobiDB-lite"/>
    </source>
</evidence>
<evidence type="ECO:0000313" key="5">
    <source>
        <dbReference type="EMBL" id="USQ95342.1"/>
    </source>
</evidence>
<dbReference type="Pfam" id="PF16220">
    <property type="entry name" value="DUF4880"/>
    <property type="match status" value="1"/>
</dbReference>
<dbReference type="Proteomes" id="UP001057520">
    <property type="component" value="Chromosome"/>
</dbReference>